<evidence type="ECO:0000313" key="4">
    <source>
        <dbReference type="Proteomes" id="UP000800039"/>
    </source>
</evidence>
<evidence type="ECO:0000256" key="2">
    <source>
        <dbReference type="SAM" id="Phobius"/>
    </source>
</evidence>
<dbReference type="GeneID" id="63855381"/>
<gene>
    <name evidence="3" type="ORF">K460DRAFT_421289</name>
</gene>
<feature type="transmembrane region" description="Helical" evidence="2">
    <location>
        <begin position="190"/>
        <end position="211"/>
    </location>
</feature>
<sequence length="683" mass="76652">MYRILKRSRSDSSPSSESKSPSEIWNLQNPWKLHTRKIILTCSLVFVPMVAFTVTLLSIVFSRRVDLQHCPFPELCPDLNSLNSLHGSNYYVDFSVGRLAFVSSLSSTISFALVAALMAMYGFIAARQLLDVSASNRAHENLPSPYRTSILVRLINAEMFLLWDVWVRKIHTALGRRQSRKKKHQHSPPIIRKALFVFTLSLLGSIFIQLADTYFHIVIEAVSATRLFSEQLSEFQYGRRLAPWCYDSEDARGISSPKYFWGCGVSYSRETGYVRPANGTLQQDIMGDNHPYTMNFTNTNGTHFALIRSAVIDPKVDWSGTGFGVSTQCAAIPRTACELGITYGPFREVSSTQFYCKEAYGGKNISGNFTSYVHTMWFDDWHEFLTEDTPFQNSSAGLISNSRESVNLTLEESGSVFRNPWHWLAQISTTGTVSEGPAAFKESSLVWQDPRDLLFFLLSCNTTVWDTTFSVIDNKVTDLSYEKSNSSTTGIVSMMGVNAFGFMGHLVNEVYSEANRNLTSPALFIEQYEKEISRALITPLITHTVPAPARLVQRRRAKVITKLPVVALWLLVIANSTFALLGLILACIAFRATSPVVHQVHTRLTTAGLAAQLFDWEHARRAAKDDKELFKENLGEYAEKGVQKRVIVKCTAPGGAEYVIENGLMPILEDEEQARPLQSRQTL</sequence>
<evidence type="ECO:0000256" key="1">
    <source>
        <dbReference type="SAM" id="MobiDB-lite"/>
    </source>
</evidence>
<feature type="compositionally biased region" description="Low complexity" evidence="1">
    <location>
        <begin position="11"/>
        <end position="23"/>
    </location>
</feature>
<feature type="transmembrane region" description="Helical" evidence="2">
    <location>
        <begin position="566"/>
        <end position="590"/>
    </location>
</feature>
<feature type="transmembrane region" description="Helical" evidence="2">
    <location>
        <begin position="38"/>
        <end position="61"/>
    </location>
</feature>
<dbReference type="AlphaFoldDB" id="A0A9P4G773"/>
<dbReference type="OrthoDB" id="3344043at2759"/>
<name>A0A9P4G773_9PLEO</name>
<protein>
    <submittedName>
        <fullName evidence="3">Uncharacterized protein</fullName>
    </submittedName>
</protein>
<reference evidence="3" key="1">
    <citation type="submission" date="2020-01" db="EMBL/GenBank/DDBJ databases">
        <authorList>
            <consortium name="DOE Joint Genome Institute"/>
            <person name="Haridas S."/>
            <person name="Albert R."/>
            <person name="Binder M."/>
            <person name="Bloem J."/>
            <person name="Labutti K."/>
            <person name="Salamov A."/>
            <person name="Andreopoulos B."/>
            <person name="Baker S.E."/>
            <person name="Barry K."/>
            <person name="Bills G."/>
            <person name="Bluhm B.H."/>
            <person name="Cannon C."/>
            <person name="Castanera R."/>
            <person name="Culley D.E."/>
            <person name="Daum C."/>
            <person name="Ezra D."/>
            <person name="Gonzalez J.B."/>
            <person name="Henrissat B."/>
            <person name="Kuo A."/>
            <person name="Liang C."/>
            <person name="Lipzen A."/>
            <person name="Lutzoni F."/>
            <person name="Magnuson J."/>
            <person name="Mondo S."/>
            <person name="Nolan M."/>
            <person name="Ohm R."/>
            <person name="Pangilinan J."/>
            <person name="Park H.-J."/>
            <person name="Ramirez L."/>
            <person name="Alfaro M."/>
            <person name="Sun H."/>
            <person name="Tritt A."/>
            <person name="Yoshinaga Y."/>
            <person name="Zwiers L.-H."/>
            <person name="Turgeon B.G."/>
            <person name="Goodwin S.B."/>
            <person name="Spatafora J.W."/>
            <person name="Crous P.W."/>
            <person name="Grigoriev I.V."/>
        </authorList>
    </citation>
    <scope>NUCLEOTIDE SEQUENCE</scope>
    <source>
        <strain evidence="3">CBS 394.84</strain>
    </source>
</reference>
<keyword evidence="2" id="KW-0472">Membrane</keyword>
<keyword evidence="4" id="KW-1185">Reference proteome</keyword>
<accession>A0A9P4G773</accession>
<proteinExistence type="predicted"/>
<dbReference type="Proteomes" id="UP000800039">
    <property type="component" value="Unassembled WGS sequence"/>
</dbReference>
<organism evidence="3 4">
    <name type="scientific">Cucurbitaria berberidis CBS 394.84</name>
    <dbReference type="NCBI Taxonomy" id="1168544"/>
    <lineage>
        <taxon>Eukaryota</taxon>
        <taxon>Fungi</taxon>
        <taxon>Dikarya</taxon>
        <taxon>Ascomycota</taxon>
        <taxon>Pezizomycotina</taxon>
        <taxon>Dothideomycetes</taxon>
        <taxon>Pleosporomycetidae</taxon>
        <taxon>Pleosporales</taxon>
        <taxon>Pleosporineae</taxon>
        <taxon>Cucurbitariaceae</taxon>
        <taxon>Cucurbitaria</taxon>
    </lineage>
</organism>
<keyword evidence="2" id="KW-1133">Transmembrane helix</keyword>
<feature type="transmembrane region" description="Helical" evidence="2">
    <location>
        <begin position="99"/>
        <end position="124"/>
    </location>
</feature>
<dbReference type="RefSeq" id="XP_040782876.1">
    <property type="nucleotide sequence ID" value="XM_040938131.1"/>
</dbReference>
<comment type="caution">
    <text evidence="3">The sequence shown here is derived from an EMBL/GenBank/DDBJ whole genome shotgun (WGS) entry which is preliminary data.</text>
</comment>
<dbReference type="EMBL" id="ML976620">
    <property type="protein sequence ID" value="KAF1840313.1"/>
    <property type="molecule type" value="Genomic_DNA"/>
</dbReference>
<evidence type="ECO:0000313" key="3">
    <source>
        <dbReference type="EMBL" id="KAF1840313.1"/>
    </source>
</evidence>
<feature type="region of interest" description="Disordered" evidence="1">
    <location>
        <begin position="1"/>
        <end position="23"/>
    </location>
</feature>
<keyword evidence="2" id="KW-0812">Transmembrane</keyword>